<comment type="subcellular location">
    <subcellularLocation>
        <location evidence="1">Membrane</location>
        <topology evidence="1">Multi-pass membrane protein</topology>
    </subcellularLocation>
</comment>
<feature type="transmembrane region" description="Helical" evidence="6">
    <location>
        <begin position="239"/>
        <end position="267"/>
    </location>
</feature>
<dbReference type="InterPro" id="IPR000292">
    <property type="entry name" value="For/NO2_transpt"/>
</dbReference>
<organism evidence="7 8">
    <name type="scientific">Demequina zhanjiangensis</name>
    <dbReference type="NCBI Taxonomy" id="3051659"/>
    <lineage>
        <taxon>Bacteria</taxon>
        <taxon>Bacillati</taxon>
        <taxon>Actinomycetota</taxon>
        <taxon>Actinomycetes</taxon>
        <taxon>Micrococcales</taxon>
        <taxon>Demequinaceae</taxon>
        <taxon>Demequina</taxon>
    </lineage>
</organism>
<dbReference type="Pfam" id="PF01226">
    <property type="entry name" value="Form_Nir_trans"/>
    <property type="match status" value="1"/>
</dbReference>
<reference evidence="7" key="1">
    <citation type="submission" date="2023-06" db="EMBL/GenBank/DDBJ databases">
        <title>SYSU T00b26.</title>
        <authorList>
            <person name="Gao L."/>
            <person name="Fang B.-Z."/>
            <person name="Li W.-J."/>
        </authorList>
    </citation>
    <scope>NUCLEOTIDE SEQUENCE</scope>
    <source>
        <strain evidence="7">SYSU T00b26</strain>
    </source>
</reference>
<feature type="region of interest" description="Disordered" evidence="5">
    <location>
        <begin position="283"/>
        <end position="329"/>
    </location>
</feature>
<keyword evidence="4 6" id="KW-0472">Membrane</keyword>
<evidence type="ECO:0000256" key="3">
    <source>
        <dbReference type="ARBA" id="ARBA00022989"/>
    </source>
</evidence>
<evidence type="ECO:0000256" key="5">
    <source>
        <dbReference type="SAM" id="MobiDB-lite"/>
    </source>
</evidence>
<dbReference type="Proteomes" id="UP001172738">
    <property type="component" value="Unassembled WGS sequence"/>
</dbReference>
<gene>
    <name evidence="7" type="ORF">QQX04_06260</name>
</gene>
<sequence>MTDQSQLFPGKHFISTVLDALETKTAMSGGLARVYLMRAAMAGGLIGIMYLTNYTILAAFAGVGDGSLVDIGKIVGALVFGFALVFIYYSKSELLTSNMMIVAIGAYYRRTTFWRSTRILLMCYGGNIIGGLGVALIVLGSSLGDGAVGEQLQAGADHKLEYVAEGLSGWSDLFLRAVLCNFMINLAMLLVYNGLIKDDFTKSLVMIMSVFVFAFVGFEHSVANTVLFTIVGLKDGIDIGLALGNLGIVLVGNFIGGGLLIGYYYAYANDDRKFLRRQSRRGPQFTPPLVEGESVQSAEGAADAVDDSTDVSTADSSTDVRTTDAPEDK</sequence>
<keyword evidence="2 6" id="KW-0812">Transmembrane</keyword>
<comment type="caution">
    <text evidence="7">The sequence shown here is derived from an EMBL/GenBank/DDBJ whole genome shotgun (WGS) entry which is preliminary data.</text>
</comment>
<feature type="compositionally biased region" description="Low complexity" evidence="5">
    <location>
        <begin position="310"/>
        <end position="320"/>
    </location>
</feature>
<proteinExistence type="predicted"/>
<keyword evidence="8" id="KW-1185">Reference proteome</keyword>
<dbReference type="EMBL" id="JAUHPV010000003">
    <property type="protein sequence ID" value="MDN4472593.1"/>
    <property type="molecule type" value="Genomic_DNA"/>
</dbReference>
<feature type="transmembrane region" description="Helical" evidence="6">
    <location>
        <begin position="204"/>
        <end position="233"/>
    </location>
</feature>
<dbReference type="PANTHER" id="PTHR30520">
    <property type="entry name" value="FORMATE TRANSPORTER-RELATED"/>
    <property type="match status" value="1"/>
</dbReference>
<feature type="transmembrane region" description="Helical" evidence="6">
    <location>
        <begin position="119"/>
        <end position="139"/>
    </location>
</feature>
<evidence type="ECO:0000313" key="8">
    <source>
        <dbReference type="Proteomes" id="UP001172738"/>
    </source>
</evidence>
<evidence type="ECO:0000256" key="1">
    <source>
        <dbReference type="ARBA" id="ARBA00004141"/>
    </source>
</evidence>
<keyword evidence="3 6" id="KW-1133">Transmembrane helix</keyword>
<evidence type="ECO:0000256" key="4">
    <source>
        <dbReference type="ARBA" id="ARBA00023136"/>
    </source>
</evidence>
<dbReference type="PANTHER" id="PTHR30520:SF8">
    <property type="entry name" value="NITRITE TRANSPORTER NIRC"/>
    <property type="match status" value="1"/>
</dbReference>
<dbReference type="RefSeq" id="WP_301127290.1">
    <property type="nucleotide sequence ID" value="NZ_JAUHPV010000003.1"/>
</dbReference>
<evidence type="ECO:0000256" key="6">
    <source>
        <dbReference type="SAM" id="Phobius"/>
    </source>
</evidence>
<dbReference type="InterPro" id="IPR023271">
    <property type="entry name" value="Aquaporin-like"/>
</dbReference>
<accession>A0ABT8G0I9</accession>
<protein>
    <submittedName>
        <fullName evidence="7">Formate/nitrite transporter family protein</fullName>
    </submittedName>
</protein>
<feature type="transmembrane region" description="Helical" evidence="6">
    <location>
        <begin position="71"/>
        <end position="90"/>
    </location>
</feature>
<evidence type="ECO:0000256" key="2">
    <source>
        <dbReference type="ARBA" id="ARBA00022692"/>
    </source>
</evidence>
<dbReference type="Gene3D" id="1.20.1080.10">
    <property type="entry name" value="Glycerol uptake facilitator protein"/>
    <property type="match status" value="1"/>
</dbReference>
<name>A0ABT8G0I9_9MICO</name>
<evidence type="ECO:0000313" key="7">
    <source>
        <dbReference type="EMBL" id="MDN4472593.1"/>
    </source>
</evidence>
<feature type="transmembrane region" description="Helical" evidence="6">
    <location>
        <begin position="173"/>
        <end position="192"/>
    </location>
</feature>